<reference evidence="1 2" key="1">
    <citation type="submission" date="2023-03" db="EMBL/GenBank/DDBJ databases">
        <title>Paludisphaera mucosa sp. nov. a novel planctomycete from northern fen.</title>
        <authorList>
            <person name="Ivanova A."/>
        </authorList>
    </citation>
    <scope>NUCLEOTIDE SEQUENCE [LARGE SCALE GENOMIC DNA]</scope>
    <source>
        <strain evidence="1 2">Pla2</strain>
    </source>
</reference>
<accession>A0ABT6FCX5</accession>
<keyword evidence="2" id="KW-1185">Reference proteome</keyword>
<dbReference type="SUPFAM" id="SSF56747">
    <property type="entry name" value="Prim-pol domain"/>
    <property type="match status" value="1"/>
</dbReference>
<dbReference type="RefSeq" id="WP_277861729.1">
    <property type="nucleotide sequence ID" value="NZ_JARRAG010000002.1"/>
</dbReference>
<comment type="caution">
    <text evidence="1">The sequence shown here is derived from an EMBL/GenBank/DDBJ whole genome shotgun (WGS) entry which is preliminary data.</text>
</comment>
<dbReference type="Proteomes" id="UP001216907">
    <property type="component" value="Unassembled WGS sequence"/>
</dbReference>
<protein>
    <recommendedName>
        <fullName evidence="3">DNA primase</fullName>
    </recommendedName>
</protein>
<evidence type="ECO:0000313" key="1">
    <source>
        <dbReference type="EMBL" id="MDG3005387.1"/>
    </source>
</evidence>
<name>A0ABT6FCX5_9BACT</name>
<gene>
    <name evidence="1" type="ORF">PZE19_16470</name>
</gene>
<evidence type="ECO:0000313" key="2">
    <source>
        <dbReference type="Proteomes" id="UP001216907"/>
    </source>
</evidence>
<dbReference type="EMBL" id="JARRAG010000002">
    <property type="protein sequence ID" value="MDG3005387.1"/>
    <property type="molecule type" value="Genomic_DNA"/>
</dbReference>
<dbReference type="Gene3D" id="3.90.920.10">
    <property type="entry name" value="DNA primase, PRIM domain"/>
    <property type="match status" value="1"/>
</dbReference>
<evidence type="ECO:0008006" key="3">
    <source>
        <dbReference type="Google" id="ProtNLM"/>
    </source>
</evidence>
<sequence length="256" mass="26607">MADNKGSAAGYRGAVGLVALNFDIDRDDHLEALADARRPHAPLSGRYGRDAVVAYYSGGKGYHLVVPVPAGAIALAPDVPAIAKVLALRTAEEAGVVVDPAVYDVLRIWRAPNTRHPKSGRCKLQLSAEELESLDAAAIASSPRAAAVPSTASLPGPFLAARDVLAAAPAPASRSATAAAGVARLNVTTRRFLEDPLETHEAGRAVALYSAAADLVESSGDDVDALVELLQLPIALEIDVEATRQIRCGIDRGRGL</sequence>
<organism evidence="1 2">
    <name type="scientific">Paludisphaera mucosa</name>
    <dbReference type="NCBI Taxonomy" id="3030827"/>
    <lineage>
        <taxon>Bacteria</taxon>
        <taxon>Pseudomonadati</taxon>
        <taxon>Planctomycetota</taxon>
        <taxon>Planctomycetia</taxon>
        <taxon>Isosphaerales</taxon>
        <taxon>Isosphaeraceae</taxon>
        <taxon>Paludisphaera</taxon>
    </lineage>
</organism>
<proteinExistence type="predicted"/>